<keyword evidence="1" id="KW-1133">Transmembrane helix</keyword>
<evidence type="ECO:0000313" key="3">
    <source>
        <dbReference type="Proteomes" id="UP000318453"/>
    </source>
</evidence>
<feature type="transmembrane region" description="Helical" evidence="1">
    <location>
        <begin position="7"/>
        <end position="29"/>
    </location>
</feature>
<dbReference type="KEGG" id="enn:FRE64_14125"/>
<dbReference type="AlphaFoldDB" id="A0A5B8NPS7"/>
<dbReference type="InterPro" id="IPR049610">
    <property type="entry name" value="LCTMP-like"/>
</dbReference>
<proteinExistence type="predicted"/>
<dbReference type="Proteomes" id="UP000318453">
    <property type="component" value="Chromosome"/>
</dbReference>
<gene>
    <name evidence="2" type="ORF">FRE64_14125</name>
</gene>
<sequence length="202" mass="22533">MYKKEPYLWIHFAGLAILPLWLELVWLGLAAGKPILPVIVELGIIALVGTVPILLMQWTRPFDIFSILFLSLQPDQLSEQQRQLLKVFKTPKHRVLTGLGAIALLVALWFIARYSPLVASVTPFPNHAVGLLVAAIAFLASNLFLQVPLSVMAVFLTSNTQLENFTPDPPEQITSNYFVPGLRVKKILPSLVEDKNQLSQNK</sequence>
<feature type="transmembrane region" description="Helical" evidence="1">
    <location>
        <begin position="95"/>
        <end position="112"/>
    </location>
</feature>
<feature type="transmembrane region" description="Helical" evidence="1">
    <location>
        <begin position="35"/>
        <end position="55"/>
    </location>
</feature>
<keyword evidence="1" id="KW-0472">Membrane</keyword>
<keyword evidence="1" id="KW-0812">Transmembrane</keyword>
<protein>
    <submittedName>
        <fullName evidence="2">Low-complexity tail membrane protein</fullName>
    </submittedName>
</protein>
<feature type="transmembrane region" description="Helical" evidence="1">
    <location>
        <begin position="124"/>
        <end position="145"/>
    </location>
</feature>
<evidence type="ECO:0000313" key="2">
    <source>
        <dbReference type="EMBL" id="QDZ40976.1"/>
    </source>
</evidence>
<keyword evidence="3" id="KW-1185">Reference proteome</keyword>
<reference evidence="2" key="1">
    <citation type="submission" date="2019-08" db="EMBL/GenBank/DDBJ databases">
        <title>Carotenoids and Carotenoid Binding Proteins in the Halophilic Cyanobacterium Euhalothece sp. ZM00.</title>
        <authorList>
            <person name="Cho S.M."/>
            <person name="Song J.Y."/>
            <person name="Park Y.-I."/>
        </authorList>
    </citation>
    <scope>NUCLEOTIDE SEQUENCE [LARGE SCALE GENOMIC DNA]</scope>
    <source>
        <strain evidence="2">Z-M001</strain>
    </source>
</reference>
<evidence type="ECO:0000256" key="1">
    <source>
        <dbReference type="SAM" id="Phobius"/>
    </source>
</evidence>
<dbReference type="RefSeq" id="WP_146296816.1">
    <property type="nucleotide sequence ID" value="NZ_CP042326.1"/>
</dbReference>
<dbReference type="NCBIfam" id="NF033183">
    <property type="entry name" value="colliding_TM"/>
    <property type="match status" value="1"/>
</dbReference>
<dbReference type="EMBL" id="CP042326">
    <property type="protein sequence ID" value="QDZ40976.1"/>
    <property type="molecule type" value="Genomic_DNA"/>
</dbReference>
<dbReference type="OrthoDB" id="484731at2"/>
<name>A0A5B8NPS7_9CHRO</name>
<organism evidence="2 3">
    <name type="scientific">Euhalothece natronophila Z-M001</name>
    <dbReference type="NCBI Taxonomy" id="522448"/>
    <lineage>
        <taxon>Bacteria</taxon>
        <taxon>Bacillati</taxon>
        <taxon>Cyanobacteriota</taxon>
        <taxon>Cyanophyceae</taxon>
        <taxon>Oscillatoriophycideae</taxon>
        <taxon>Chroococcales</taxon>
        <taxon>Halothecacae</taxon>
        <taxon>Halothece cluster</taxon>
        <taxon>Euhalothece</taxon>
    </lineage>
</organism>
<accession>A0A5B8NPS7</accession>